<keyword evidence="5" id="KW-1185">Reference proteome</keyword>
<name>A0AAD2A944_9LAMI</name>
<protein>
    <recommendedName>
        <fullName evidence="3">Glabrous enhancer-binding protein-like DBD domain-containing protein</fullName>
    </recommendedName>
</protein>
<dbReference type="Pfam" id="PF04504">
    <property type="entry name" value="GeBP-like_DBD"/>
    <property type="match status" value="1"/>
</dbReference>
<dbReference type="PANTHER" id="PTHR31662">
    <property type="entry name" value="BNAANNG10740D PROTEIN-RELATED"/>
    <property type="match status" value="1"/>
</dbReference>
<evidence type="ECO:0000256" key="1">
    <source>
        <dbReference type="ARBA" id="ARBA00010820"/>
    </source>
</evidence>
<feature type="region of interest" description="Disordered" evidence="2">
    <location>
        <begin position="235"/>
        <end position="255"/>
    </location>
</feature>
<feature type="compositionally biased region" description="Basic and acidic residues" evidence="2">
    <location>
        <begin position="132"/>
        <end position="145"/>
    </location>
</feature>
<dbReference type="InterPro" id="IPR053932">
    <property type="entry name" value="GeBP-like_DBD"/>
</dbReference>
<reference evidence="4" key="1">
    <citation type="submission" date="2023-05" db="EMBL/GenBank/DDBJ databases">
        <authorList>
            <person name="Huff M."/>
        </authorList>
    </citation>
    <scope>NUCLEOTIDE SEQUENCE</scope>
</reference>
<gene>
    <name evidence="4" type="ORF">FPE_LOCUS31323</name>
</gene>
<dbReference type="EMBL" id="OU503055">
    <property type="protein sequence ID" value="CAI9783893.1"/>
    <property type="molecule type" value="Genomic_DNA"/>
</dbReference>
<feature type="domain" description="Glabrous enhancer-binding protein-like DBD" evidence="3">
    <location>
        <begin position="174"/>
        <end position="268"/>
    </location>
</feature>
<accession>A0AAD2A944</accession>
<evidence type="ECO:0000256" key="2">
    <source>
        <dbReference type="SAM" id="MobiDB-lite"/>
    </source>
</evidence>
<dbReference type="GO" id="GO:0006355">
    <property type="term" value="P:regulation of DNA-templated transcription"/>
    <property type="evidence" value="ECO:0007669"/>
    <property type="project" value="InterPro"/>
</dbReference>
<feature type="compositionally biased region" description="Pro residues" evidence="2">
    <location>
        <begin position="48"/>
        <end position="57"/>
    </location>
</feature>
<feature type="compositionally biased region" description="Basic and acidic residues" evidence="2">
    <location>
        <begin position="1"/>
        <end position="12"/>
    </location>
</feature>
<feature type="region of interest" description="Disordered" evidence="2">
    <location>
        <begin position="1"/>
        <end position="175"/>
    </location>
</feature>
<proteinExistence type="inferred from homology"/>
<evidence type="ECO:0000313" key="4">
    <source>
        <dbReference type="EMBL" id="CAI9783893.1"/>
    </source>
</evidence>
<organism evidence="4 5">
    <name type="scientific">Fraxinus pennsylvanica</name>
    <dbReference type="NCBI Taxonomy" id="56036"/>
    <lineage>
        <taxon>Eukaryota</taxon>
        <taxon>Viridiplantae</taxon>
        <taxon>Streptophyta</taxon>
        <taxon>Embryophyta</taxon>
        <taxon>Tracheophyta</taxon>
        <taxon>Spermatophyta</taxon>
        <taxon>Magnoliopsida</taxon>
        <taxon>eudicotyledons</taxon>
        <taxon>Gunneridae</taxon>
        <taxon>Pentapetalae</taxon>
        <taxon>asterids</taxon>
        <taxon>lamiids</taxon>
        <taxon>Lamiales</taxon>
        <taxon>Oleaceae</taxon>
        <taxon>Oleeae</taxon>
        <taxon>Fraxinus</taxon>
    </lineage>
</organism>
<feature type="compositionally biased region" description="Polar residues" evidence="2">
    <location>
        <begin position="114"/>
        <end position="125"/>
    </location>
</feature>
<dbReference type="PANTHER" id="PTHR31662:SF33">
    <property type="entry name" value="DNA-BINDING STOREKEEPER PROTEIN TRANSCRIPTIONAL REGULATOR-LIKE PROTEIN"/>
    <property type="match status" value="1"/>
</dbReference>
<sequence>MAKNREPEKPVESESESGEDDDEVSSEEVGSSDSDSEPEQTLATAPAPRKPLLPPASKPSYSYSSSEEEDEESGSEPESHTEPVYPNVKPLVSKPMEDPQNPTTSAAARKPRSKSNASRNSTPTKATGVAKRPAEEKEAEAMDNKRSKKQPSPDAESSGKTPSVPNDDSKKQLFQRLWSEDDEIVVLKGMIDYAAKKKSDPVADLNGFHDFIKKNLHVDVTRTQLQNKIRRLKQKYENNKSKEKKGKERTFSKAHEQKAYDLSKKIWGSENDNEIEGEKAVGSPKENGTVVRKTASKGVNKVENSNSKEVKSLEVANADVEMMAGSFSAGSLRGMGMRDRILSAGAEFFEGENKVDGHKEWMKLRVEEVELEEKKYNLMWAQAKLVLNVLRSSDR</sequence>
<comment type="similarity">
    <text evidence="1">Belongs to the GeBP family.</text>
</comment>
<dbReference type="AlphaFoldDB" id="A0AAD2A944"/>
<evidence type="ECO:0000313" key="5">
    <source>
        <dbReference type="Proteomes" id="UP000834106"/>
    </source>
</evidence>
<feature type="compositionally biased region" description="Acidic residues" evidence="2">
    <location>
        <begin position="66"/>
        <end position="75"/>
    </location>
</feature>
<dbReference type="InterPro" id="IPR007592">
    <property type="entry name" value="GEBP"/>
</dbReference>
<dbReference type="Proteomes" id="UP000834106">
    <property type="component" value="Chromosome 20"/>
</dbReference>
<feature type="compositionally biased region" description="Acidic residues" evidence="2">
    <location>
        <begin position="13"/>
        <end position="26"/>
    </location>
</feature>
<dbReference type="GO" id="GO:0005634">
    <property type="term" value="C:nucleus"/>
    <property type="evidence" value="ECO:0007669"/>
    <property type="project" value="TreeGrafter"/>
</dbReference>
<evidence type="ECO:0000259" key="3">
    <source>
        <dbReference type="Pfam" id="PF04504"/>
    </source>
</evidence>